<dbReference type="PANTHER" id="PTHR14969:SF13">
    <property type="entry name" value="AT30094P"/>
    <property type="match status" value="1"/>
</dbReference>
<dbReference type="SUPFAM" id="SSF48317">
    <property type="entry name" value="Acid phosphatase/Vanadium-dependent haloperoxidase"/>
    <property type="match status" value="1"/>
</dbReference>
<dbReference type="PANTHER" id="PTHR14969">
    <property type="entry name" value="SPHINGOSINE-1-PHOSPHATE PHOSPHOHYDROLASE"/>
    <property type="match status" value="1"/>
</dbReference>
<reference evidence="4 5" key="1">
    <citation type="submission" date="2018-06" db="EMBL/GenBank/DDBJ databases">
        <title>Streptacidiphilus pinicola sp. nov., isolated from pine grove soil.</title>
        <authorList>
            <person name="Roh S.G."/>
            <person name="Park S."/>
            <person name="Kim M.-K."/>
            <person name="Yun B.-R."/>
            <person name="Park J."/>
            <person name="Kim M.J."/>
            <person name="Kim Y.S."/>
            <person name="Kim S.B."/>
        </authorList>
    </citation>
    <scope>NUCLEOTIDE SEQUENCE [LARGE SCALE GENOMIC DNA]</scope>
    <source>
        <strain evidence="4 5">MMS16-CNU450</strain>
    </source>
</reference>
<comment type="caution">
    <text evidence="4">The sequence shown here is derived from an EMBL/GenBank/DDBJ whole genome shotgun (WGS) entry which is preliminary data.</text>
</comment>
<feature type="transmembrane region" description="Helical" evidence="2">
    <location>
        <begin position="204"/>
        <end position="225"/>
    </location>
</feature>
<protein>
    <recommendedName>
        <fullName evidence="3">Phosphatidic acid phosphatase type 2/haloperoxidase domain-containing protein</fullName>
    </recommendedName>
</protein>
<dbReference type="Pfam" id="PF01569">
    <property type="entry name" value="PAP2"/>
    <property type="match status" value="1"/>
</dbReference>
<dbReference type="Proteomes" id="UP000248889">
    <property type="component" value="Unassembled WGS sequence"/>
</dbReference>
<evidence type="ECO:0000259" key="3">
    <source>
        <dbReference type="SMART" id="SM00014"/>
    </source>
</evidence>
<keyword evidence="5" id="KW-1185">Reference proteome</keyword>
<feature type="transmembrane region" description="Helical" evidence="2">
    <location>
        <begin position="237"/>
        <end position="255"/>
    </location>
</feature>
<proteinExistence type="predicted"/>
<feature type="region of interest" description="Disordered" evidence="1">
    <location>
        <begin position="45"/>
        <end position="74"/>
    </location>
</feature>
<feature type="transmembrane region" description="Helical" evidence="2">
    <location>
        <begin position="166"/>
        <end position="184"/>
    </location>
</feature>
<feature type="transmembrane region" description="Helical" evidence="2">
    <location>
        <begin position="141"/>
        <end position="159"/>
    </location>
</feature>
<evidence type="ECO:0000313" key="4">
    <source>
        <dbReference type="EMBL" id="RAG87082.1"/>
    </source>
</evidence>
<feature type="transmembrane region" description="Helical" evidence="2">
    <location>
        <begin position="267"/>
        <end position="286"/>
    </location>
</feature>
<sequence length="319" mass="34529">MSEESFPKRCFSSHVAVCCAVRPRSSAERHCSITARRASSSVTLWDDCPPRNSSPRGGVGDAESPDRQVTGVRQRQPSRLWQPWRLWLGAALCLALFGLLLALVETGGPLIRLDLSIDRHLHTAALHQAGWTGSMRTVTSVLSPTVLRIVLGVLVLWLWWRGARIAALWAACCGLVQAGLEIGVKEAVARPRPVLPQPVSTATGWSFPSGHAMTSATVIPLLLLVAWPHLRRPGTRAVSLGVAAALVFLVGWTRVGLGVHWPSDVVGGWLLAGFTLCAVTAAIDTWRPGMREVELQRLTSRAAQRVQRQQLPRGGGDPS</sequence>
<accession>A0A2X0IPC4</accession>
<keyword evidence="2" id="KW-0472">Membrane</keyword>
<evidence type="ECO:0000256" key="1">
    <source>
        <dbReference type="SAM" id="MobiDB-lite"/>
    </source>
</evidence>
<dbReference type="InterPro" id="IPR000326">
    <property type="entry name" value="PAP2/HPO"/>
</dbReference>
<keyword evidence="2" id="KW-0812">Transmembrane</keyword>
<name>A0A2X0IPC4_9ACTN</name>
<dbReference type="CDD" id="cd03392">
    <property type="entry name" value="PAP2_like_2"/>
    <property type="match status" value="1"/>
</dbReference>
<gene>
    <name evidence="4" type="ORF">DN069_03230</name>
</gene>
<organism evidence="4 5">
    <name type="scientific">Streptacidiphilus pinicola</name>
    <dbReference type="NCBI Taxonomy" id="2219663"/>
    <lineage>
        <taxon>Bacteria</taxon>
        <taxon>Bacillati</taxon>
        <taxon>Actinomycetota</taxon>
        <taxon>Actinomycetes</taxon>
        <taxon>Kitasatosporales</taxon>
        <taxon>Streptomycetaceae</taxon>
        <taxon>Streptacidiphilus</taxon>
    </lineage>
</organism>
<keyword evidence="2" id="KW-1133">Transmembrane helix</keyword>
<dbReference type="OrthoDB" id="5289372at2"/>
<feature type="domain" description="Phosphatidic acid phosphatase type 2/haloperoxidase" evidence="3">
    <location>
        <begin position="163"/>
        <end position="280"/>
    </location>
</feature>
<feature type="transmembrane region" description="Helical" evidence="2">
    <location>
        <begin position="84"/>
        <end position="104"/>
    </location>
</feature>
<dbReference type="InterPro" id="IPR036938">
    <property type="entry name" value="PAP2/HPO_sf"/>
</dbReference>
<evidence type="ECO:0000256" key="2">
    <source>
        <dbReference type="SAM" id="Phobius"/>
    </source>
</evidence>
<dbReference type="AlphaFoldDB" id="A0A2X0IPC4"/>
<evidence type="ECO:0000313" key="5">
    <source>
        <dbReference type="Proteomes" id="UP000248889"/>
    </source>
</evidence>
<dbReference type="Gene3D" id="1.20.144.10">
    <property type="entry name" value="Phosphatidic acid phosphatase type 2/haloperoxidase"/>
    <property type="match status" value="1"/>
</dbReference>
<dbReference type="EMBL" id="QKYN01000013">
    <property type="protein sequence ID" value="RAG87082.1"/>
    <property type="molecule type" value="Genomic_DNA"/>
</dbReference>
<dbReference type="SMART" id="SM00014">
    <property type="entry name" value="acidPPc"/>
    <property type="match status" value="1"/>
</dbReference>